<accession>A0A1W2A3I3</accession>
<dbReference type="Proteomes" id="UP000192634">
    <property type="component" value="Unassembled WGS sequence"/>
</dbReference>
<gene>
    <name evidence="1" type="ORF">SAMN06296429_10554</name>
</gene>
<evidence type="ECO:0000313" key="2">
    <source>
        <dbReference type="Proteomes" id="UP000192634"/>
    </source>
</evidence>
<dbReference type="EMBL" id="FWXN01000005">
    <property type="protein sequence ID" value="SMC55220.1"/>
    <property type="molecule type" value="Genomic_DNA"/>
</dbReference>
<evidence type="ECO:0008006" key="3">
    <source>
        <dbReference type="Google" id="ProtNLM"/>
    </source>
</evidence>
<organism evidence="1 2">
    <name type="scientific">Janibacter indicus</name>
    <dbReference type="NCBI Taxonomy" id="857417"/>
    <lineage>
        <taxon>Bacteria</taxon>
        <taxon>Bacillati</taxon>
        <taxon>Actinomycetota</taxon>
        <taxon>Actinomycetes</taxon>
        <taxon>Micrococcales</taxon>
        <taxon>Intrasporangiaceae</taxon>
        <taxon>Janibacter</taxon>
    </lineage>
</organism>
<reference evidence="1 2" key="1">
    <citation type="submission" date="2017-04" db="EMBL/GenBank/DDBJ databases">
        <authorList>
            <person name="Afonso C.L."/>
            <person name="Miller P.J."/>
            <person name="Scott M.A."/>
            <person name="Spackman E."/>
            <person name="Goraichik I."/>
            <person name="Dimitrov K.M."/>
            <person name="Suarez D.L."/>
            <person name="Swayne D.E."/>
        </authorList>
    </citation>
    <scope>NUCLEOTIDE SEQUENCE [LARGE SCALE GENOMIC DNA]</scope>
    <source>
        <strain evidence="1 2">CGMCC 1.12511</strain>
    </source>
</reference>
<dbReference type="AlphaFoldDB" id="A0A1W2A3I3"/>
<proteinExistence type="predicted"/>
<evidence type="ECO:0000313" key="1">
    <source>
        <dbReference type="EMBL" id="SMC55220.1"/>
    </source>
</evidence>
<sequence>MMVAILFSSPPSTTEPPEGLSVLLRRQVPLVDIVDETYVRAAPHVVRAELDAPGVLDGLWPGLHREVVQDRGAKGVRWRVQGDVVGRMEIWLEAGHGGTIVHHFVHGEHGRGAARWSREHRRRWKSGLNHIKDRLEGRTR</sequence>
<protein>
    <recommendedName>
        <fullName evidence="3">Polyketide cyclase / dehydrase and lipid transport</fullName>
    </recommendedName>
</protein>
<name>A0A1W2A3I3_9MICO</name>